<keyword evidence="7 12" id="KW-1133">Transmembrane helix</keyword>
<evidence type="ECO:0000256" key="4">
    <source>
        <dbReference type="ARBA" id="ARBA00022692"/>
    </source>
</evidence>
<dbReference type="Proteomes" id="UP000002630">
    <property type="component" value="Unassembled WGS sequence"/>
</dbReference>
<dbReference type="AlphaFoldDB" id="D7FJL8"/>
<dbReference type="GO" id="GO:1990547">
    <property type="term" value="P:mitochondrial phosphate ion transmembrane transport"/>
    <property type="evidence" value="ECO:0007669"/>
    <property type="project" value="InterPro"/>
</dbReference>
<keyword evidence="9 10" id="KW-0472">Membrane</keyword>
<evidence type="ECO:0000256" key="12">
    <source>
        <dbReference type="SAM" id="Phobius"/>
    </source>
</evidence>
<evidence type="ECO:0000256" key="2">
    <source>
        <dbReference type="ARBA" id="ARBA00006375"/>
    </source>
</evidence>
<feature type="region of interest" description="Disordered" evidence="11">
    <location>
        <begin position="340"/>
        <end position="367"/>
    </location>
</feature>
<keyword evidence="4 10" id="KW-0812">Transmembrane</keyword>
<evidence type="ECO:0000256" key="1">
    <source>
        <dbReference type="ARBA" id="ARBA00004448"/>
    </source>
</evidence>
<evidence type="ECO:0000256" key="9">
    <source>
        <dbReference type="ARBA" id="ARBA00023136"/>
    </source>
</evidence>
<dbReference type="PANTHER" id="PTHR45671">
    <property type="entry name" value="SOLUTE CARRIER FAMILY 25 (MITOCHONDRIAL CARRIER PHOSPHATE CARRIER), MEMBER 3, LIKE-RELATED-RELATED"/>
    <property type="match status" value="1"/>
</dbReference>
<dbReference type="EMBL" id="FN649760">
    <property type="protein sequence ID" value="CBJ29120.1"/>
    <property type="molecule type" value="Genomic_DNA"/>
</dbReference>
<keyword evidence="8" id="KW-0496">Mitochondrion</keyword>
<dbReference type="PROSITE" id="PS50920">
    <property type="entry name" value="SOLCAR"/>
    <property type="match status" value="2"/>
</dbReference>
<gene>
    <name evidence="13" type="ORF">Esi_0135_0008</name>
</gene>
<keyword evidence="6" id="KW-0999">Mitochondrion inner membrane</keyword>
<evidence type="ECO:0000256" key="8">
    <source>
        <dbReference type="ARBA" id="ARBA00023128"/>
    </source>
</evidence>
<dbReference type="GO" id="GO:0005315">
    <property type="term" value="F:phosphate transmembrane transporter activity"/>
    <property type="evidence" value="ECO:0007669"/>
    <property type="project" value="InterPro"/>
</dbReference>
<comment type="subcellular location">
    <subcellularLocation>
        <location evidence="1">Mitochondrion inner membrane</location>
        <topology evidence="1">Multi-pass membrane protein</topology>
    </subcellularLocation>
</comment>
<organism evidence="13 14">
    <name type="scientific">Ectocarpus siliculosus</name>
    <name type="common">Brown alga</name>
    <name type="synonym">Conferva siliculosa</name>
    <dbReference type="NCBI Taxonomy" id="2880"/>
    <lineage>
        <taxon>Eukaryota</taxon>
        <taxon>Sar</taxon>
        <taxon>Stramenopiles</taxon>
        <taxon>Ochrophyta</taxon>
        <taxon>PX clade</taxon>
        <taxon>Phaeophyceae</taxon>
        <taxon>Ectocarpales</taxon>
        <taxon>Ectocarpaceae</taxon>
        <taxon>Ectocarpus</taxon>
    </lineage>
</organism>
<evidence type="ECO:0000256" key="7">
    <source>
        <dbReference type="ARBA" id="ARBA00022989"/>
    </source>
</evidence>
<name>D7FJL8_ECTSI</name>
<sequence>MGAATALLGAGGMASASTELGEQLDEIVVWSPKSEIMKRAKSTGGRTATGTNETYPVRFVTYLARFLLNYDKASRQLWDRMATTIPINFSMLEVEAVRRDQFAEFAKAVQVGLLDFQGPQGIKAFFSLMRSRYGQGEECKRQLAILFSFMEESQPTESIELLLGEVDNGQVNNIVVTDPGGGYTGKVPKVTVSGSQAGKQATARVVLRETGHLVGVRLKDCGSSKSFEAPPRVYVSAPADPEGVQAEARAILDKRQGSISAIEITNPGSGYNTALAPVTVEVFGSDVDETGDYLVESVLNEGTGGAMGETACPSNFVAEAIVDREVKGCYESLDLVDLPGGTPKVSPGSPTDSRARKGPTSSAMFDPVFGPVGRSPLEKEAVLKVEDYLKLSLAGAACNALVRFFLHPVDCVKTTVQAEMGREVRSDENGMEGGGGGEGWIGTVKGILKKGGVGELTRGIDVSTILGFMLGFIGFGGTELFRRELTRMMEMMPAGSGTGSPVWVILLASALAQVVSAIITCPVESVRIRVMTCDRRPEFLSFIGKAQEMIEQEGLLYFWSGLGTLLSRELPFGIAKFLTFEVVRDKIFQEVPAAQESVFYALVWIGIESTFLRSCHRVTVLRLRLLQGAPSGGSRRPPAGA</sequence>
<evidence type="ECO:0000256" key="11">
    <source>
        <dbReference type="SAM" id="MobiDB-lite"/>
    </source>
</evidence>
<feature type="repeat" description="Solcar" evidence="10">
    <location>
        <begin position="500"/>
        <end position="586"/>
    </location>
</feature>
<reference evidence="13 14" key="1">
    <citation type="journal article" date="2010" name="Nature">
        <title>The Ectocarpus genome and the independent evolution of multicellularity in brown algae.</title>
        <authorList>
            <person name="Cock J.M."/>
            <person name="Sterck L."/>
            <person name="Rouze P."/>
            <person name="Scornet D."/>
            <person name="Allen A.E."/>
            <person name="Amoutzias G."/>
            <person name="Anthouard V."/>
            <person name="Artiguenave F."/>
            <person name="Aury J.M."/>
            <person name="Badger J.H."/>
            <person name="Beszteri B."/>
            <person name="Billiau K."/>
            <person name="Bonnet E."/>
            <person name="Bothwell J.H."/>
            <person name="Bowler C."/>
            <person name="Boyen C."/>
            <person name="Brownlee C."/>
            <person name="Carrano C.J."/>
            <person name="Charrier B."/>
            <person name="Cho G.Y."/>
            <person name="Coelho S.M."/>
            <person name="Collen J."/>
            <person name="Corre E."/>
            <person name="Da Silva C."/>
            <person name="Delage L."/>
            <person name="Delaroque N."/>
            <person name="Dittami S.M."/>
            <person name="Doulbeau S."/>
            <person name="Elias M."/>
            <person name="Farnham G."/>
            <person name="Gachon C.M."/>
            <person name="Gschloessl B."/>
            <person name="Heesch S."/>
            <person name="Jabbari K."/>
            <person name="Jubin C."/>
            <person name="Kawai H."/>
            <person name="Kimura K."/>
            <person name="Kloareg B."/>
            <person name="Kupper F.C."/>
            <person name="Lang D."/>
            <person name="Le Bail A."/>
            <person name="Leblanc C."/>
            <person name="Lerouge P."/>
            <person name="Lohr M."/>
            <person name="Lopez P.J."/>
            <person name="Martens C."/>
            <person name="Maumus F."/>
            <person name="Michel G."/>
            <person name="Miranda-Saavedra D."/>
            <person name="Morales J."/>
            <person name="Moreau H."/>
            <person name="Motomura T."/>
            <person name="Nagasato C."/>
            <person name="Napoli C.A."/>
            <person name="Nelson D.R."/>
            <person name="Nyvall-Collen P."/>
            <person name="Peters A.F."/>
            <person name="Pommier C."/>
            <person name="Potin P."/>
            <person name="Poulain J."/>
            <person name="Quesneville H."/>
            <person name="Read B."/>
            <person name="Rensing S.A."/>
            <person name="Ritter A."/>
            <person name="Rousvoal S."/>
            <person name="Samanta M."/>
            <person name="Samson G."/>
            <person name="Schroeder D.C."/>
            <person name="Segurens B."/>
            <person name="Strittmatter M."/>
            <person name="Tonon T."/>
            <person name="Tregear J.W."/>
            <person name="Valentin K."/>
            <person name="von Dassow P."/>
            <person name="Yamagishi T."/>
            <person name="Van de Peer Y."/>
            <person name="Wincker P."/>
        </authorList>
    </citation>
    <scope>NUCLEOTIDE SEQUENCE [LARGE SCALE GENOMIC DNA]</scope>
    <source>
        <strain evidence="14">Ec32 / CCAP1310/4</strain>
    </source>
</reference>
<keyword evidence="14" id="KW-1185">Reference proteome</keyword>
<feature type="repeat" description="Solcar" evidence="10">
    <location>
        <begin position="386"/>
        <end position="484"/>
    </location>
</feature>
<keyword evidence="5" id="KW-0677">Repeat</keyword>
<evidence type="ECO:0000256" key="6">
    <source>
        <dbReference type="ARBA" id="ARBA00022792"/>
    </source>
</evidence>
<dbReference type="eggNOG" id="KOG0767">
    <property type="taxonomic scope" value="Eukaryota"/>
</dbReference>
<proteinExistence type="inferred from homology"/>
<protein>
    <submittedName>
        <fullName evidence="13">Uncharacterized protein</fullName>
    </submittedName>
</protein>
<dbReference type="Gene3D" id="1.50.40.10">
    <property type="entry name" value="Mitochondrial carrier domain"/>
    <property type="match status" value="1"/>
</dbReference>
<dbReference type="InterPro" id="IPR018108">
    <property type="entry name" value="MCP_transmembrane"/>
</dbReference>
<dbReference type="InterPro" id="IPR044677">
    <property type="entry name" value="SLC25A3/Pic2/Mir1-like"/>
</dbReference>
<dbReference type="InParanoid" id="D7FJL8"/>
<evidence type="ECO:0000313" key="13">
    <source>
        <dbReference type="EMBL" id="CBJ29120.1"/>
    </source>
</evidence>
<evidence type="ECO:0000256" key="3">
    <source>
        <dbReference type="ARBA" id="ARBA00022448"/>
    </source>
</evidence>
<dbReference type="PANTHER" id="PTHR45671:SF12">
    <property type="entry name" value="MITOCHONDRIAL PHOSPHATE CARRIER PROTEIN"/>
    <property type="match status" value="1"/>
</dbReference>
<dbReference type="Pfam" id="PF00153">
    <property type="entry name" value="Mito_carr"/>
    <property type="match status" value="2"/>
</dbReference>
<keyword evidence="3" id="KW-0813">Transport</keyword>
<dbReference type="STRING" id="2880.D7FJL8"/>
<comment type="similarity">
    <text evidence="2">Belongs to the mitochondrial carrier (TC 2.A.29) family.</text>
</comment>
<dbReference type="GO" id="GO:0005743">
    <property type="term" value="C:mitochondrial inner membrane"/>
    <property type="evidence" value="ECO:0007669"/>
    <property type="project" value="UniProtKB-SubCell"/>
</dbReference>
<feature type="transmembrane region" description="Helical" evidence="12">
    <location>
        <begin position="462"/>
        <end position="481"/>
    </location>
</feature>
<dbReference type="InterPro" id="IPR023395">
    <property type="entry name" value="MCP_dom_sf"/>
</dbReference>
<accession>D7FJL8</accession>
<feature type="transmembrane region" description="Helical" evidence="12">
    <location>
        <begin position="502"/>
        <end position="519"/>
    </location>
</feature>
<dbReference type="OrthoDB" id="427452at2759"/>
<evidence type="ECO:0000256" key="10">
    <source>
        <dbReference type="PROSITE-ProRule" id="PRU00282"/>
    </source>
</evidence>
<dbReference type="SUPFAM" id="SSF103506">
    <property type="entry name" value="Mitochondrial carrier"/>
    <property type="match status" value="1"/>
</dbReference>
<evidence type="ECO:0000313" key="14">
    <source>
        <dbReference type="Proteomes" id="UP000002630"/>
    </source>
</evidence>
<evidence type="ECO:0000256" key="5">
    <source>
        <dbReference type="ARBA" id="ARBA00022737"/>
    </source>
</evidence>